<dbReference type="CDD" id="cd03801">
    <property type="entry name" value="GT4_PimA-like"/>
    <property type="match status" value="1"/>
</dbReference>
<comment type="similarity">
    <text evidence="1">Belongs to the glycosyltransferase group 1 family. Glycosyltransferase 4 subfamily.</text>
</comment>
<protein>
    <submittedName>
        <fullName evidence="4">Glycosyl transferase family 1</fullName>
    </submittedName>
</protein>
<dbReference type="Pfam" id="PF00534">
    <property type="entry name" value="Glycos_transf_1"/>
    <property type="match status" value="1"/>
</dbReference>
<dbReference type="AlphaFoldDB" id="A0A150F3X6"/>
<dbReference type="Pfam" id="PF13439">
    <property type="entry name" value="Glyco_transf_4"/>
    <property type="match status" value="1"/>
</dbReference>
<dbReference type="InterPro" id="IPR001296">
    <property type="entry name" value="Glyco_trans_1"/>
</dbReference>
<evidence type="ECO:0000313" key="5">
    <source>
        <dbReference type="Proteomes" id="UP000075430"/>
    </source>
</evidence>
<dbReference type="PANTHER" id="PTHR45947">
    <property type="entry name" value="SULFOQUINOVOSYL TRANSFERASE SQD2"/>
    <property type="match status" value="1"/>
</dbReference>
<dbReference type="RefSeq" id="WP_061523423.1">
    <property type="nucleotide sequence ID" value="NZ_JARLZY010000012.1"/>
</dbReference>
<evidence type="ECO:0000256" key="1">
    <source>
        <dbReference type="ARBA" id="ARBA00009481"/>
    </source>
</evidence>
<dbReference type="EMBL" id="LSBA01000039">
    <property type="protein sequence ID" value="KXZ13197.1"/>
    <property type="molecule type" value="Genomic_DNA"/>
</dbReference>
<gene>
    <name evidence="4" type="ORF">AXI58_05885</name>
</gene>
<dbReference type="InterPro" id="IPR028098">
    <property type="entry name" value="Glyco_trans_4-like_N"/>
</dbReference>
<dbReference type="SUPFAM" id="SSF53756">
    <property type="entry name" value="UDP-Glycosyltransferase/glycogen phosphorylase"/>
    <property type="match status" value="1"/>
</dbReference>
<dbReference type="GO" id="GO:0016757">
    <property type="term" value="F:glycosyltransferase activity"/>
    <property type="evidence" value="ECO:0007669"/>
    <property type="project" value="InterPro"/>
</dbReference>
<accession>A0A150F3X6</accession>
<feature type="domain" description="Glycosyl transferase family 1" evidence="2">
    <location>
        <begin position="245"/>
        <end position="405"/>
    </location>
</feature>
<sequence>MSEEIGKSNSLVPLTLLRVMDQFYGIEHQSAQETLRPFGVERKNSSKRKKPLRILYVTFLRYPNVGGLASYIASVKTGFDSIGHRADVISPLQMPPSYFQEDIPRAADEIRAFLLGRYGAANEKVVKNLSYLHVFQRFLNEMDLEQYDLFHAQDLFAVFLLGYLNQTYQRPLFFTPHGHFTKSRIKFHKIQMGSLEEAYFSEIERQGIRASDKIITISDSFHAPLMDYGAKETQLKTVYTGIQFQPAPQQKSAEKLVIVCVSRLTERKGHDVLLDALAQIQQHLSGIEIWIIGDGKMRKILEEKRQKLGLSSVFFFGKRHDVPALLAESSIFVLPTLNDNFPVAIIEAMFSGKAIITSDCGGIPEMIRHEQTGLICQPGNSRELANALVLLITNKSLRERLGKEAHSYATQYLRQDIMVSDIYSVYHSFL</sequence>
<reference evidence="5" key="1">
    <citation type="submission" date="2016-02" db="EMBL/GenBank/DDBJ databases">
        <authorList>
            <person name="Dunlap C."/>
        </authorList>
    </citation>
    <scope>NUCLEOTIDE SEQUENCE [LARGE SCALE GENOMIC DNA]</scope>
    <source>
        <strain evidence="5">NRRL B-41092</strain>
    </source>
</reference>
<evidence type="ECO:0000313" key="4">
    <source>
        <dbReference type="EMBL" id="KXZ13197.1"/>
    </source>
</evidence>
<proteinExistence type="inferred from homology"/>
<dbReference type="STRING" id="1793963.AXI58_05885"/>
<keyword evidence="5" id="KW-1185">Reference proteome</keyword>
<feature type="domain" description="Glycosyltransferase subfamily 4-like N-terminal" evidence="3">
    <location>
        <begin position="65"/>
        <end position="242"/>
    </location>
</feature>
<evidence type="ECO:0000259" key="3">
    <source>
        <dbReference type="Pfam" id="PF13439"/>
    </source>
</evidence>
<dbReference type="InterPro" id="IPR050194">
    <property type="entry name" value="Glycosyltransferase_grp1"/>
</dbReference>
<dbReference type="Gene3D" id="3.40.50.2000">
    <property type="entry name" value="Glycogen Phosphorylase B"/>
    <property type="match status" value="2"/>
</dbReference>
<evidence type="ECO:0000259" key="2">
    <source>
        <dbReference type="Pfam" id="PF00534"/>
    </source>
</evidence>
<dbReference type="OrthoDB" id="9815550at2"/>
<keyword evidence="4" id="KW-0808">Transferase</keyword>
<dbReference type="PANTHER" id="PTHR45947:SF14">
    <property type="entry name" value="SLL1723 PROTEIN"/>
    <property type="match status" value="1"/>
</dbReference>
<organism evidence="4 5">
    <name type="scientific">Bacillus nakamurai</name>
    <dbReference type="NCBI Taxonomy" id="1793963"/>
    <lineage>
        <taxon>Bacteria</taxon>
        <taxon>Bacillati</taxon>
        <taxon>Bacillota</taxon>
        <taxon>Bacilli</taxon>
        <taxon>Bacillales</taxon>
        <taxon>Bacillaceae</taxon>
        <taxon>Bacillus</taxon>
    </lineage>
</organism>
<dbReference type="Proteomes" id="UP000075430">
    <property type="component" value="Unassembled WGS sequence"/>
</dbReference>
<comment type="caution">
    <text evidence="4">The sequence shown here is derived from an EMBL/GenBank/DDBJ whole genome shotgun (WGS) entry which is preliminary data.</text>
</comment>
<name>A0A150F3X6_9BACI</name>